<evidence type="ECO:0000256" key="4">
    <source>
        <dbReference type="ARBA" id="ARBA00022741"/>
    </source>
</evidence>
<keyword evidence="4" id="KW-0547">Nucleotide-binding</keyword>
<proteinExistence type="inferred from homology"/>
<comment type="similarity">
    <text evidence="2">Belongs to the asparagine synthetase family.</text>
</comment>
<evidence type="ECO:0000259" key="8">
    <source>
        <dbReference type="PROSITE" id="PS51278"/>
    </source>
</evidence>
<comment type="pathway">
    <text evidence="1">Amino-acid biosynthesis; L-asparagine biosynthesis; L-asparagine from L-aspartate (L-Gln route): step 1/1.</text>
</comment>
<dbReference type="NCBIfam" id="TIGR01536">
    <property type="entry name" value="asn_synth_AEB"/>
    <property type="match status" value="1"/>
</dbReference>
<dbReference type="InterPro" id="IPR001962">
    <property type="entry name" value="Asn_synthase"/>
</dbReference>
<dbReference type="SUPFAM" id="SSF56235">
    <property type="entry name" value="N-terminal nucleophile aminohydrolases (Ntn hydrolases)"/>
    <property type="match status" value="1"/>
</dbReference>
<sequence>MCGIAGYLAFKSVSAEAGAVALKAMCDSIQHRGPDADGMFVDSDTGVALGHRRLSIVDLSETGAQPMTSPSGRYCIVYNGEIYGFLDLRQKLIDHGMSFRGTSDTEVLLASMDLWGIRKTLDLAHGMFAFAVFDRHSNRVVFARDRLGKKPLYLGIKGGHLLFGSELKALRAHPAFGAPEADRRAQAQYARYAFIPAPLTIYRDVMKLPAGTLVEVKLDAPPMSSEDLVDGLRTFWDLPDRVEACRADPYGDEAQALSGIEDALLSAVGERMVADVTVGTFLSGGIDSSLITAMMQEQAAGKVTSFTVRFDHDATNEADHAAAIAKHLGTDHHEVTATPEMAFDLLRTLPNVYDEPFADPSAFPTLLVSQLARAQLKVVMSGDGGDESFGGYERYVRMMAMERLSAKLPGPAASALAASPAFVTQVAAKILQPLAPASLRAQITPDRLSKVASIARHRDFRSRYDALFTLWDPPLADCQGVFRSHQIPDRLNPVDTMMLLDSELYLPESILVKADRASMSVGLEIRSPLLDDRVVEAAWRSPDSLRYDGKSGKVALRRLLDKRVPKALYDRPKQGFGIPLNDWLRGPLKSVAQEVFASDSSVGEMFDRAQLNKRWNEHLSGARNWGPHLWVALMYHFWQEEWLR</sequence>
<dbReference type="EC" id="6.3.5.4" evidence="3"/>
<keyword evidence="10" id="KW-1185">Reference proteome</keyword>
<comment type="caution">
    <text evidence="9">The sequence shown here is derived from an EMBL/GenBank/DDBJ whole genome shotgun (WGS) entry which is preliminary data.</text>
</comment>
<feature type="domain" description="Glutamine amidotransferase type-2" evidence="8">
    <location>
        <begin position="2"/>
        <end position="219"/>
    </location>
</feature>
<evidence type="ECO:0000256" key="6">
    <source>
        <dbReference type="ARBA" id="ARBA00022962"/>
    </source>
</evidence>
<dbReference type="Pfam" id="PF00733">
    <property type="entry name" value="Asn_synthase"/>
    <property type="match status" value="1"/>
</dbReference>
<evidence type="ECO:0000256" key="1">
    <source>
        <dbReference type="ARBA" id="ARBA00005187"/>
    </source>
</evidence>
<keyword evidence="6" id="KW-0315">Glutamine amidotransferase</keyword>
<dbReference type="Pfam" id="PF13522">
    <property type="entry name" value="GATase_6"/>
    <property type="match status" value="1"/>
</dbReference>
<dbReference type="GO" id="GO:0004066">
    <property type="term" value="F:asparagine synthase (glutamine-hydrolyzing) activity"/>
    <property type="evidence" value="ECO:0007669"/>
    <property type="project" value="UniProtKB-EC"/>
</dbReference>
<keyword evidence="5" id="KW-0067">ATP-binding</keyword>
<gene>
    <name evidence="9" type="primary">asnB</name>
    <name evidence="9" type="ORF">HW561_11265</name>
</gene>
<dbReference type="Gene3D" id="3.40.50.620">
    <property type="entry name" value="HUPs"/>
    <property type="match status" value="1"/>
</dbReference>
<dbReference type="InterPro" id="IPR051786">
    <property type="entry name" value="ASN_synthetase/amidase"/>
</dbReference>
<dbReference type="PROSITE" id="PS51278">
    <property type="entry name" value="GATASE_TYPE_2"/>
    <property type="match status" value="1"/>
</dbReference>
<dbReference type="Proteomes" id="UP000630805">
    <property type="component" value="Unassembled WGS sequence"/>
</dbReference>
<evidence type="ECO:0000256" key="3">
    <source>
        <dbReference type="ARBA" id="ARBA00012737"/>
    </source>
</evidence>
<dbReference type="PANTHER" id="PTHR43284">
    <property type="entry name" value="ASPARAGINE SYNTHETASE (GLUTAMINE-HYDROLYZING)"/>
    <property type="match status" value="1"/>
</dbReference>
<dbReference type="InterPro" id="IPR029055">
    <property type="entry name" value="Ntn_hydrolases_N"/>
</dbReference>
<comment type="catalytic activity">
    <reaction evidence="7">
        <text>L-aspartate + L-glutamine + ATP + H2O = L-asparagine + L-glutamate + AMP + diphosphate + H(+)</text>
        <dbReference type="Rhea" id="RHEA:12228"/>
        <dbReference type="ChEBI" id="CHEBI:15377"/>
        <dbReference type="ChEBI" id="CHEBI:15378"/>
        <dbReference type="ChEBI" id="CHEBI:29985"/>
        <dbReference type="ChEBI" id="CHEBI:29991"/>
        <dbReference type="ChEBI" id="CHEBI:30616"/>
        <dbReference type="ChEBI" id="CHEBI:33019"/>
        <dbReference type="ChEBI" id="CHEBI:58048"/>
        <dbReference type="ChEBI" id="CHEBI:58359"/>
        <dbReference type="ChEBI" id="CHEBI:456215"/>
        <dbReference type="EC" id="6.3.5.4"/>
    </reaction>
</comment>
<dbReference type="RefSeq" id="WP_176864757.1">
    <property type="nucleotide sequence ID" value="NZ_JABXWT010000004.1"/>
</dbReference>
<evidence type="ECO:0000313" key="10">
    <source>
        <dbReference type="Proteomes" id="UP000630805"/>
    </source>
</evidence>
<dbReference type="SUPFAM" id="SSF52402">
    <property type="entry name" value="Adenine nucleotide alpha hydrolases-like"/>
    <property type="match status" value="1"/>
</dbReference>
<evidence type="ECO:0000256" key="2">
    <source>
        <dbReference type="ARBA" id="ARBA00005752"/>
    </source>
</evidence>
<dbReference type="PANTHER" id="PTHR43284:SF1">
    <property type="entry name" value="ASPARAGINE SYNTHETASE"/>
    <property type="match status" value="1"/>
</dbReference>
<evidence type="ECO:0000313" key="9">
    <source>
        <dbReference type="EMBL" id="NVO56369.1"/>
    </source>
</evidence>
<protein>
    <recommendedName>
        <fullName evidence="3">asparagine synthase (glutamine-hydrolyzing)</fullName>
        <ecNumber evidence="3">6.3.5.4</ecNumber>
    </recommendedName>
</protein>
<name>A0ABX2PRH1_9RHOB</name>
<dbReference type="EMBL" id="JABXWT010000004">
    <property type="protein sequence ID" value="NVO56369.1"/>
    <property type="molecule type" value="Genomic_DNA"/>
</dbReference>
<organism evidence="9 10">
    <name type="scientific">Ruegeria haliotis</name>
    <dbReference type="NCBI Taxonomy" id="2747601"/>
    <lineage>
        <taxon>Bacteria</taxon>
        <taxon>Pseudomonadati</taxon>
        <taxon>Pseudomonadota</taxon>
        <taxon>Alphaproteobacteria</taxon>
        <taxon>Rhodobacterales</taxon>
        <taxon>Roseobacteraceae</taxon>
        <taxon>Ruegeria</taxon>
    </lineage>
</organism>
<dbReference type="PIRSF" id="PIRSF001589">
    <property type="entry name" value="Asn_synthetase_glu-h"/>
    <property type="match status" value="1"/>
</dbReference>
<dbReference type="InterPro" id="IPR033738">
    <property type="entry name" value="AsnB_N"/>
</dbReference>
<dbReference type="InterPro" id="IPR006426">
    <property type="entry name" value="Asn_synth_AEB"/>
</dbReference>
<evidence type="ECO:0000256" key="7">
    <source>
        <dbReference type="ARBA" id="ARBA00048741"/>
    </source>
</evidence>
<dbReference type="InterPro" id="IPR014729">
    <property type="entry name" value="Rossmann-like_a/b/a_fold"/>
</dbReference>
<dbReference type="CDD" id="cd01991">
    <property type="entry name" value="Asn_synthase_B_C"/>
    <property type="match status" value="1"/>
</dbReference>
<reference evidence="9 10" key="1">
    <citation type="submission" date="2020-06" db="EMBL/GenBank/DDBJ databases">
        <authorList>
            <person name="Cao W.R."/>
        </authorList>
    </citation>
    <scope>NUCLEOTIDE SEQUENCE [LARGE SCALE GENOMIC DNA]</scope>
    <source>
        <strain evidence="9 10">B1Z28</strain>
    </source>
</reference>
<dbReference type="Gene3D" id="3.60.20.10">
    <property type="entry name" value="Glutamine Phosphoribosylpyrophosphate, subunit 1, domain 1"/>
    <property type="match status" value="1"/>
</dbReference>
<accession>A0ABX2PRH1</accession>
<keyword evidence="9" id="KW-0436">Ligase</keyword>
<evidence type="ECO:0000256" key="5">
    <source>
        <dbReference type="ARBA" id="ARBA00022840"/>
    </source>
</evidence>
<dbReference type="InterPro" id="IPR017932">
    <property type="entry name" value="GATase_2_dom"/>
</dbReference>
<dbReference type="CDD" id="cd00712">
    <property type="entry name" value="AsnB"/>
    <property type="match status" value="1"/>
</dbReference>